<evidence type="ECO:0000313" key="3">
    <source>
        <dbReference type="Proteomes" id="UP000479000"/>
    </source>
</evidence>
<feature type="transmembrane region" description="Helical" evidence="1">
    <location>
        <begin position="60"/>
        <end position="79"/>
    </location>
</feature>
<gene>
    <name evidence="2" type="ORF">NTEN_LOCUS24300</name>
</gene>
<keyword evidence="3" id="KW-1185">Reference proteome</keyword>
<sequence length="148" mass="16157">MTTVKKGRIFKKYAKFISIVYFPANKPRSLNAKKITTKSDRSLPWSTAVYQIRLSISRTMVSPVTIAVTSVPLAIAVFGPAATSFPVAVTTVAVAIAVTVPVAVAVPRPLFDLFDVRIDDTFAATSPLPVARSAAIREKEYYFKFPSM</sequence>
<evidence type="ECO:0000313" key="2">
    <source>
        <dbReference type="EMBL" id="CAB0020749.1"/>
    </source>
</evidence>
<evidence type="ECO:0000256" key="1">
    <source>
        <dbReference type="SAM" id="Phobius"/>
    </source>
</evidence>
<protein>
    <submittedName>
        <fullName evidence="2">Uncharacterized protein</fullName>
    </submittedName>
</protein>
<dbReference type="Proteomes" id="UP000479000">
    <property type="component" value="Unassembled WGS sequence"/>
</dbReference>
<proteinExistence type="predicted"/>
<feature type="transmembrane region" description="Helical" evidence="1">
    <location>
        <begin position="85"/>
        <end position="106"/>
    </location>
</feature>
<organism evidence="2 3">
    <name type="scientific">Nesidiocoris tenuis</name>
    <dbReference type="NCBI Taxonomy" id="355587"/>
    <lineage>
        <taxon>Eukaryota</taxon>
        <taxon>Metazoa</taxon>
        <taxon>Ecdysozoa</taxon>
        <taxon>Arthropoda</taxon>
        <taxon>Hexapoda</taxon>
        <taxon>Insecta</taxon>
        <taxon>Pterygota</taxon>
        <taxon>Neoptera</taxon>
        <taxon>Paraneoptera</taxon>
        <taxon>Hemiptera</taxon>
        <taxon>Heteroptera</taxon>
        <taxon>Panheteroptera</taxon>
        <taxon>Cimicomorpha</taxon>
        <taxon>Miridae</taxon>
        <taxon>Dicyphina</taxon>
        <taxon>Nesidiocoris</taxon>
    </lineage>
</organism>
<keyword evidence="1" id="KW-0472">Membrane</keyword>
<keyword evidence="1" id="KW-0812">Transmembrane</keyword>
<keyword evidence="1" id="KW-1133">Transmembrane helix</keyword>
<dbReference type="AlphaFoldDB" id="A0A6H5HSM7"/>
<accession>A0A6H5HSM7</accession>
<name>A0A6H5HSM7_9HEMI</name>
<dbReference type="EMBL" id="CADCXU010035691">
    <property type="protein sequence ID" value="CAB0020749.1"/>
    <property type="molecule type" value="Genomic_DNA"/>
</dbReference>
<reference evidence="2 3" key="1">
    <citation type="submission" date="2020-02" db="EMBL/GenBank/DDBJ databases">
        <authorList>
            <person name="Ferguson B K."/>
        </authorList>
    </citation>
    <scope>NUCLEOTIDE SEQUENCE [LARGE SCALE GENOMIC DNA]</scope>
</reference>